<evidence type="ECO:0000256" key="4">
    <source>
        <dbReference type="ARBA" id="ARBA00022679"/>
    </source>
</evidence>
<dbReference type="GO" id="GO:0032259">
    <property type="term" value="P:methylation"/>
    <property type="evidence" value="ECO:0007669"/>
    <property type="project" value="UniProtKB-KW"/>
</dbReference>
<dbReference type="OrthoDB" id="288469at2"/>
<dbReference type="PANTHER" id="PTHR24422">
    <property type="entry name" value="CHEMOTAXIS PROTEIN METHYLTRANSFERASE"/>
    <property type="match status" value="1"/>
</dbReference>
<dbReference type="Gene3D" id="3.40.50.150">
    <property type="entry name" value="Vaccinia Virus protein VP39"/>
    <property type="match status" value="1"/>
</dbReference>
<sequence>MATTLPTETVSDSQLTKFANLIYQKTGNRFSSQKKTLLTNRLRRRLKASGISGFDEYYQYLTKLSRRHEEWNEFLQEVTTHETYLFRDSMQWDWFTRRYLPARVSGARRGELPKELSIWSAACSTGDEAYTIAACIADKITSVSEWKINILGTDIGTGALQQAEQADFNERAMRLVPSRLQGRFFTKTKTGNWRPKEMLTQWTRFRQHNLLEPLPGMHFDLVFVKNVFIYFDADSKRKAFENINKTLRSGGLLLSGPAEGITDQLRDYDREEPWLHRKR</sequence>
<dbReference type="PANTHER" id="PTHR24422:SF19">
    <property type="entry name" value="CHEMOTAXIS PROTEIN METHYLTRANSFERASE"/>
    <property type="match status" value="1"/>
</dbReference>
<keyword evidence="3 7" id="KW-0489">Methyltransferase</keyword>
<dbReference type="InterPro" id="IPR022642">
    <property type="entry name" value="CheR_C"/>
</dbReference>
<dbReference type="EC" id="2.1.1.80" evidence="2"/>
<dbReference type="Gene3D" id="1.10.155.10">
    <property type="entry name" value="Chemotaxis receptor methyltransferase CheR, N-terminal domain"/>
    <property type="match status" value="1"/>
</dbReference>
<dbReference type="InterPro" id="IPR022641">
    <property type="entry name" value="CheR_N"/>
</dbReference>
<comment type="catalytic activity">
    <reaction evidence="1">
        <text>L-glutamyl-[protein] + S-adenosyl-L-methionine = [protein]-L-glutamate 5-O-methyl ester + S-adenosyl-L-homocysteine</text>
        <dbReference type="Rhea" id="RHEA:24452"/>
        <dbReference type="Rhea" id="RHEA-COMP:10208"/>
        <dbReference type="Rhea" id="RHEA-COMP:10311"/>
        <dbReference type="ChEBI" id="CHEBI:29973"/>
        <dbReference type="ChEBI" id="CHEBI:57856"/>
        <dbReference type="ChEBI" id="CHEBI:59789"/>
        <dbReference type="ChEBI" id="CHEBI:82795"/>
        <dbReference type="EC" id="2.1.1.80"/>
    </reaction>
</comment>
<dbReference type="RefSeq" id="WP_145054167.1">
    <property type="nucleotide sequence ID" value="NZ_CP036433.1"/>
</dbReference>
<protein>
    <recommendedName>
        <fullName evidence="2">protein-glutamate O-methyltransferase</fullName>
        <ecNumber evidence="2">2.1.1.80</ecNumber>
    </recommendedName>
</protein>
<evidence type="ECO:0000256" key="3">
    <source>
        <dbReference type="ARBA" id="ARBA00022603"/>
    </source>
</evidence>
<dbReference type="Pfam" id="PF01739">
    <property type="entry name" value="CheR"/>
    <property type="match status" value="1"/>
</dbReference>
<dbReference type="AlphaFoldDB" id="A0A518DUB5"/>
<gene>
    <name evidence="7" type="primary">cheR_1</name>
    <name evidence="7" type="ORF">Pla8534_32390</name>
</gene>
<dbReference type="Proteomes" id="UP000317648">
    <property type="component" value="Chromosome"/>
</dbReference>
<name>A0A518DUB5_9BACT</name>
<dbReference type="InterPro" id="IPR000780">
    <property type="entry name" value="CheR_MeTrfase"/>
</dbReference>
<dbReference type="GO" id="GO:0008983">
    <property type="term" value="F:protein-glutamate O-methyltransferase activity"/>
    <property type="evidence" value="ECO:0007669"/>
    <property type="project" value="UniProtKB-EC"/>
</dbReference>
<keyword evidence="5" id="KW-0949">S-adenosyl-L-methionine</keyword>
<reference evidence="7 8" key="1">
    <citation type="submission" date="2019-02" db="EMBL/GenBank/DDBJ databases">
        <title>Deep-cultivation of Planctomycetes and their phenomic and genomic characterization uncovers novel biology.</title>
        <authorList>
            <person name="Wiegand S."/>
            <person name="Jogler M."/>
            <person name="Boedeker C."/>
            <person name="Pinto D."/>
            <person name="Vollmers J."/>
            <person name="Rivas-Marin E."/>
            <person name="Kohn T."/>
            <person name="Peeters S.H."/>
            <person name="Heuer A."/>
            <person name="Rast P."/>
            <person name="Oberbeckmann S."/>
            <person name="Bunk B."/>
            <person name="Jeske O."/>
            <person name="Meyerdierks A."/>
            <person name="Storesund J.E."/>
            <person name="Kallscheuer N."/>
            <person name="Luecker S."/>
            <person name="Lage O.M."/>
            <person name="Pohl T."/>
            <person name="Merkel B.J."/>
            <person name="Hornburger P."/>
            <person name="Mueller R.-W."/>
            <person name="Bruemmer F."/>
            <person name="Labrenz M."/>
            <person name="Spormann A.M."/>
            <person name="Op den Camp H."/>
            <person name="Overmann J."/>
            <person name="Amann R."/>
            <person name="Jetten M.S.M."/>
            <person name="Mascher T."/>
            <person name="Medema M.H."/>
            <person name="Devos D.P."/>
            <person name="Kaster A.-K."/>
            <person name="Ovreas L."/>
            <person name="Rohde M."/>
            <person name="Galperin M.Y."/>
            <person name="Jogler C."/>
        </authorList>
    </citation>
    <scope>NUCLEOTIDE SEQUENCE [LARGE SCALE GENOMIC DNA]</scope>
    <source>
        <strain evidence="7 8">Pla85_3_4</strain>
    </source>
</reference>
<dbReference type="InterPro" id="IPR029063">
    <property type="entry name" value="SAM-dependent_MTases_sf"/>
</dbReference>
<dbReference type="PRINTS" id="PR00996">
    <property type="entry name" value="CHERMTFRASE"/>
</dbReference>
<evidence type="ECO:0000313" key="7">
    <source>
        <dbReference type="EMBL" id="QDU95424.1"/>
    </source>
</evidence>
<dbReference type="Pfam" id="PF03705">
    <property type="entry name" value="CheR_N"/>
    <property type="match status" value="1"/>
</dbReference>
<keyword evidence="4 7" id="KW-0808">Transferase</keyword>
<evidence type="ECO:0000256" key="5">
    <source>
        <dbReference type="ARBA" id="ARBA00022691"/>
    </source>
</evidence>
<dbReference type="SMART" id="SM00138">
    <property type="entry name" value="MeTrc"/>
    <property type="match status" value="1"/>
</dbReference>
<dbReference type="InterPro" id="IPR050903">
    <property type="entry name" value="Bact_Chemotaxis_MeTrfase"/>
</dbReference>
<dbReference type="PROSITE" id="PS50123">
    <property type="entry name" value="CHER"/>
    <property type="match status" value="1"/>
</dbReference>
<accession>A0A518DUB5</accession>
<organism evidence="7 8">
    <name type="scientific">Lignipirellula cremea</name>
    <dbReference type="NCBI Taxonomy" id="2528010"/>
    <lineage>
        <taxon>Bacteria</taxon>
        <taxon>Pseudomonadati</taxon>
        <taxon>Planctomycetota</taxon>
        <taxon>Planctomycetia</taxon>
        <taxon>Pirellulales</taxon>
        <taxon>Pirellulaceae</taxon>
        <taxon>Lignipirellula</taxon>
    </lineage>
</organism>
<evidence type="ECO:0000313" key="8">
    <source>
        <dbReference type="Proteomes" id="UP000317648"/>
    </source>
</evidence>
<evidence type="ECO:0000256" key="1">
    <source>
        <dbReference type="ARBA" id="ARBA00001541"/>
    </source>
</evidence>
<evidence type="ECO:0000256" key="2">
    <source>
        <dbReference type="ARBA" id="ARBA00012534"/>
    </source>
</evidence>
<keyword evidence="8" id="KW-1185">Reference proteome</keyword>
<dbReference type="KEGG" id="lcre:Pla8534_32390"/>
<evidence type="ECO:0000259" key="6">
    <source>
        <dbReference type="PROSITE" id="PS50123"/>
    </source>
</evidence>
<dbReference type="InterPro" id="IPR036804">
    <property type="entry name" value="CheR_N_sf"/>
</dbReference>
<dbReference type="SUPFAM" id="SSF53335">
    <property type="entry name" value="S-adenosyl-L-methionine-dependent methyltransferases"/>
    <property type="match status" value="1"/>
</dbReference>
<feature type="domain" description="CheR-type methyltransferase" evidence="6">
    <location>
        <begin position="3"/>
        <end position="279"/>
    </location>
</feature>
<dbReference type="SUPFAM" id="SSF47757">
    <property type="entry name" value="Chemotaxis receptor methyltransferase CheR, N-terminal domain"/>
    <property type="match status" value="1"/>
</dbReference>
<proteinExistence type="predicted"/>
<dbReference type="EMBL" id="CP036433">
    <property type="protein sequence ID" value="QDU95424.1"/>
    <property type="molecule type" value="Genomic_DNA"/>
</dbReference>